<dbReference type="GO" id="GO:0005744">
    <property type="term" value="C:TIM23 mitochondrial import inner membrane translocase complex"/>
    <property type="evidence" value="ECO:0007669"/>
    <property type="project" value="UniProtKB-UniRule"/>
</dbReference>
<dbReference type="InterPro" id="IPR004274">
    <property type="entry name" value="FCP1_dom"/>
</dbReference>
<feature type="compositionally biased region" description="Basic and acidic residues" evidence="2">
    <location>
        <begin position="373"/>
        <end position="390"/>
    </location>
</feature>
<name>A0A168J2C4_MUCCL</name>
<dbReference type="AlphaFoldDB" id="A0A168J2C4"/>
<protein>
    <recommendedName>
        <fullName evidence="1">Mitochondrial import inner membrane translocase subunit TIM50</fullName>
    </recommendedName>
</protein>
<feature type="region of interest" description="Disordered" evidence="2">
    <location>
        <begin position="291"/>
        <end position="413"/>
    </location>
</feature>
<evidence type="ECO:0000256" key="2">
    <source>
        <dbReference type="SAM" id="MobiDB-lite"/>
    </source>
</evidence>
<dbReference type="VEuPathDB" id="FungiDB:MUCCIDRAFT_114142"/>
<dbReference type="EMBL" id="AMYB01000007">
    <property type="protein sequence ID" value="OAD00652.1"/>
    <property type="molecule type" value="Genomic_DNA"/>
</dbReference>
<comment type="subcellular location">
    <subcellularLocation>
        <location evidence="1">Mitochondrion inner membrane</location>
        <topology evidence="1">Single-pass membrane protein</topology>
    </subcellularLocation>
</comment>
<keyword evidence="1" id="KW-0813">Transport</keyword>
<feature type="domain" description="FCP1 homology" evidence="3">
    <location>
        <begin position="29"/>
        <end position="190"/>
    </location>
</feature>
<feature type="compositionally biased region" description="Basic residues" evidence="2">
    <location>
        <begin position="310"/>
        <end position="337"/>
    </location>
</feature>
<gene>
    <name evidence="4" type="ORF">MUCCIDRAFT_114142</name>
</gene>
<evidence type="ECO:0000313" key="4">
    <source>
        <dbReference type="EMBL" id="OAD00652.1"/>
    </source>
</evidence>
<dbReference type="Pfam" id="PF03031">
    <property type="entry name" value="NIF"/>
    <property type="match status" value="1"/>
</dbReference>
<dbReference type="InterPro" id="IPR023214">
    <property type="entry name" value="HAD_sf"/>
</dbReference>
<proteinExistence type="inferred from homology"/>
<keyword evidence="1" id="KW-0811">Translocation</keyword>
<comment type="similarity">
    <text evidence="1">Belongs to the TIM50 family.</text>
</comment>
<dbReference type="GO" id="GO:0015031">
    <property type="term" value="P:protein transport"/>
    <property type="evidence" value="ECO:0007669"/>
    <property type="project" value="UniProtKB-KW"/>
</dbReference>
<sequence length="413" mass="47115">MDPQQSPTVLKPSEAYLQLSAERSISPSQQPKKQLLILDLNGTLISRIKGKGRGRPGRGFYARPHCQAFLNFIFKHFEVMVWSSATQNNVDKMCHIFTKPLKLVWSRNHFNLSARQFYSNVETVKDLEMVWTHFSGEFDASNTIIVDDSTSKLVRQPFNLIHVRTFHHAEIDEGYTDNELLKVIDYLDTIRSHSNVANYVRNKPFLSHKYVVPENKELDSAMQHFTGTGRFVKPQQPLKMGIKRRLDDDDDGYNGIGVDVSIEQVKLAEDGVNTKPEPAVVHDNSISIKLEADDGTAGARQQDDEVEKPPRKKSKKAKKEKTPKPKRKTRRSKKQKKAATTSSDIHASPQTEVKQKKKKKKKATSSNIPIRPQTEKKLKSIQESIKQKKQEQKKHKKSNSSKIELQAVKIEPC</sequence>
<comment type="subunit">
    <text evidence="1">Component of the TIM23 complex.</text>
</comment>
<keyword evidence="1" id="KW-0496">Mitochondrion</keyword>
<comment type="function">
    <text evidence="1">Essential component of the TIM23 complex, a complex that mediates the translocation of transit peptide-containing proteins across the mitochondrial inner membrane.</text>
</comment>
<evidence type="ECO:0000313" key="5">
    <source>
        <dbReference type="Proteomes" id="UP000077051"/>
    </source>
</evidence>
<organism evidence="4 5">
    <name type="scientific">Mucor lusitanicus CBS 277.49</name>
    <dbReference type="NCBI Taxonomy" id="747725"/>
    <lineage>
        <taxon>Eukaryota</taxon>
        <taxon>Fungi</taxon>
        <taxon>Fungi incertae sedis</taxon>
        <taxon>Mucoromycota</taxon>
        <taxon>Mucoromycotina</taxon>
        <taxon>Mucoromycetes</taxon>
        <taxon>Mucorales</taxon>
        <taxon>Mucorineae</taxon>
        <taxon>Mucoraceae</taxon>
        <taxon>Mucor</taxon>
    </lineage>
</organism>
<comment type="caution">
    <text evidence="4">The sequence shown here is derived from an EMBL/GenBank/DDBJ whole genome shotgun (WGS) entry which is preliminary data.</text>
</comment>
<dbReference type="PROSITE" id="PS50969">
    <property type="entry name" value="FCP1"/>
    <property type="match status" value="1"/>
</dbReference>
<dbReference type="SUPFAM" id="SSF56784">
    <property type="entry name" value="HAD-like"/>
    <property type="match status" value="1"/>
</dbReference>
<evidence type="ECO:0000256" key="1">
    <source>
        <dbReference type="RuleBase" id="RU365079"/>
    </source>
</evidence>
<evidence type="ECO:0000259" key="3">
    <source>
        <dbReference type="PROSITE" id="PS50969"/>
    </source>
</evidence>
<accession>A0A168J2C4</accession>
<dbReference type="PANTHER" id="PTHR12210">
    <property type="entry name" value="DULLARD PROTEIN PHOSPHATASE"/>
    <property type="match status" value="1"/>
</dbReference>
<dbReference type="InterPro" id="IPR036412">
    <property type="entry name" value="HAD-like_sf"/>
</dbReference>
<keyword evidence="1" id="KW-0653">Protein transport</keyword>
<dbReference type="Gene3D" id="3.40.50.1000">
    <property type="entry name" value="HAD superfamily/HAD-like"/>
    <property type="match status" value="1"/>
</dbReference>
<dbReference type="InterPro" id="IPR050365">
    <property type="entry name" value="TIM50"/>
</dbReference>
<dbReference type="SMART" id="SM00577">
    <property type="entry name" value="CPDc"/>
    <property type="match status" value="1"/>
</dbReference>
<dbReference type="OrthoDB" id="1711508at2759"/>
<keyword evidence="1" id="KW-0809">Transit peptide</keyword>
<dbReference type="Proteomes" id="UP000077051">
    <property type="component" value="Unassembled WGS sequence"/>
</dbReference>
<keyword evidence="5" id="KW-1185">Reference proteome</keyword>
<reference evidence="4 5" key="1">
    <citation type="submission" date="2015-06" db="EMBL/GenBank/DDBJ databases">
        <title>Expansion of signal transduction pathways in fungi by whole-genome duplication.</title>
        <authorList>
            <consortium name="DOE Joint Genome Institute"/>
            <person name="Corrochano L.M."/>
            <person name="Kuo A."/>
            <person name="Marcet-Houben M."/>
            <person name="Polaino S."/>
            <person name="Salamov A."/>
            <person name="Villalobos J.M."/>
            <person name="Alvarez M.I."/>
            <person name="Avalos J."/>
            <person name="Benito E.P."/>
            <person name="Benoit I."/>
            <person name="Burger G."/>
            <person name="Camino L.P."/>
            <person name="Canovas D."/>
            <person name="Cerda-Olmedo E."/>
            <person name="Cheng J.-F."/>
            <person name="Dominguez A."/>
            <person name="Elias M."/>
            <person name="Eslava A.P."/>
            <person name="Glaser F."/>
            <person name="Grimwood J."/>
            <person name="Gutierrez G."/>
            <person name="Heitman J."/>
            <person name="Henrissat B."/>
            <person name="Iturriaga E.A."/>
            <person name="Lang B.F."/>
            <person name="Lavin J.L."/>
            <person name="Lee S."/>
            <person name="Li W."/>
            <person name="Lindquist E."/>
            <person name="Lopez-Garcia S."/>
            <person name="Luque E.M."/>
            <person name="Marcos A.T."/>
            <person name="Martin J."/>
            <person name="Mccluskey K."/>
            <person name="Medina H.R."/>
            <person name="Miralles-Duran A."/>
            <person name="Miyazaki A."/>
            <person name="Munoz-Torres E."/>
            <person name="Oguiza J.A."/>
            <person name="Ohm R."/>
            <person name="Olmedo M."/>
            <person name="Orejas M."/>
            <person name="Ortiz-Castellanos L."/>
            <person name="Pisabarro A.G."/>
            <person name="Rodriguez-Romero J."/>
            <person name="Ruiz-Herrera J."/>
            <person name="Ruiz-Vazquez R."/>
            <person name="Sanz C."/>
            <person name="Schackwitz W."/>
            <person name="Schmutz J."/>
            <person name="Shahriari M."/>
            <person name="Shelest E."/>
            <person name="Silva-Franco F."/>
            <person name="Soanes D."/>
            <person name="Syed K."/>
            <person name="Tagua V.G."/>
            <person name="Talbot N.J."/>
            <person name="Thon M."/>
            <person name="De Vries R.P."/>
            <person name="Wiebenga A."/>
            <person name="Yadav J.S."/>
            <person name="Braun E.L."/>
            <person name="Baker S."/>
            <person name="Garre V."/>
            <person name="Horwitz B."/>
            <person name="Torres-Martinez S."/>
            <person name="Idnurm A."/>
            <person name="Herrera-Estrella A."/>
            <person name="Gabaldon T."/>
            <person name="Grigoriev I.V."/>
        </authorList>
    </citation>
    <scope>NUCLEOTIDE SEQUENCE [LARGE SCALE GENOMIC DNA]</scope>
    <source>
        <strain evidence="4 5">CBS 277.49</strain>
    </source>
</reference>
<dbReference type="STRING" id="747725.A0A168J2C4"/>